<dbReference type="AlphaFoldDB" id="A0A2A2KNJ6"/>
<evidence type="ECO:0000313" key="4">
    <source>
        <dbReference type="Proteomes" id="UP000218231"/>
    </source>
</evidence>
<proteinExistence type="inferred from homology"/>
<dbReference type="PANTHER" id="PTHR34256:SF1">
    <property type="entry name" value="UPF0561 PROTEIN C2ORF68"/>
    <property type="match status" value="1"/>
</dbReference>
<evidence type="ECO:0000313" key="3">
    <source>
        <dbReference type="EMBL" id="PAV75571.1"/>
    </source>
</evidence>
<gene>
    <name evidence="3" type="ORF">WR25_08598</name>
</gene>
<evidence type="ECO:0000256" key="2">
    <source>
        <dbReference type="SAM" id="MobiDB-lite"/>
    </source>
</evidence>
<reference evidence="3 4" key="1">
    <citation type="journal article" date="2017" name="Curr. Biol.">
        <title>Genome architecture and evolution of a unichromosomal asexual nematode.</title>
        <authorList>
            <person name="Fradin H."/>
            <person name="Zegar C."/>
            <person name="Gutwein M."/>
            <person name="Lucas J."/>
            <person name="Kovtun M."/>
            <person name="Corcoran D."/>
            <person name="Baugh L.R."/>
            <person name="Kiontke K."/>
            <person name="Gunsalus K."/>
            <person name="Fitch D.H."/>
            <person name="Piano F."/>
        </authorList>
    </citation>
    <scope>NUCLEOTIDE SEQUENCE [LARGE SCALE GENOMIC DNA]</scope>
    <source>
        <strain evidence="3">PF1309</strain>
    </source>
</reference>
<sequence length="267" mass="29530">MMIKSLVALATEKMLLKTSGKTFLKGIDFMYAAGLAPDRISVMMTQSGKYVLQFHSKCDIRPFAANYPSFSRVLRGIVHVRAWRLKSIEFVNVAFDIRDLENIERAIDKLGVELVLLRNCTYPHVRRGEEAIRFLNALNRKKNAVVCEYGDARLKHLISRRYCTAAGRTRRSIEERVAMGGALVGEGGNVDVAESAEDGEGVAGAGQQPPLPQMPLQQPQPAGVQPGEMDVNVGGQVNQPLNLNLVLPAPSHLQMPHNNNQHDHLNQ</sequence>
<comment type="similarity">
    <text evidence="1">Belongs to the UPF0561 family.</text>
</comment>
<name>A0A2A2KNJ6_9BILA</name>
<feature type="region of interest" description="Disordered" evidence="2">
    <location>
        <begin position="196"/>
        <end position="230"/>
    </location>
</feature>
<dbReference type="Proteomes" id="UP000218231">
    <property type="component" value="Unassembled WGS sequence"/>
</dbReference>
<dbReference type="InterPro" id="IPR018888">
    <property type="entry name" value="UPF0561"/>
</dbReference>
<evidence type="ECO:0000256" key="1">
    <source>
        <dbReference type="ARBA" id="ARBA00006905"/>
    </source>
</evidence>
<dbReference type="STRING" id="2018661.A0A2A2KNJ6"/>
<protein>
    <submittedName>
        <fullName evidence="3">Uncharacterized protein</fullName>
    </submittedName>
</protein>
<dbReference type="EMBL" id="LIAE01008057">
    <property type="protein sequence ID" value="PAV75571.1"/>
    <property type="molecule type" value="Genomic_DNA"/>
</dbReference>
<keyword evidence="4" id="KW-1185">Reference proteome</keyword>
<dbReference type="PANTHER" id="PTHR34256">
    <property type="entry name" value="UPF0561 PROTEIN C2ORF68"/>
    <property type="match status" value="1"/>
</dbReference>
<organism evidence="3 4">
    <name type="scientific">Diploscapter pachys</name>
    <dbReference type="NCBI Taxonomy" id="2018661"/>
    <lineage>
        <taxon>Eukaryota</taxon>
        <taxon>Metazoa</taxon>
        <taxon>Ecdysozoa</taxon>
        <taxon>Nematoda</taxon>
        <taxon>Chromadorea</taxon>
        <taxon>Rhabditida</taxon>
        <taxon>Rhabditina</taxon>
        <taxon>Rhabditomorpha</taxon>
        <taxon>Rhabditoidea</taxon>
        <taxon>Rhabditidae</taxon>
        <taxon>Diploscapter</taxon>
    </lineage>
</organism>
<dbReference type="OrthoDB" id="5861529at2759"/>
<comment type="caution">
    <text evidence="3">The sequence shown here is derived from an EMBL/GenBank/DDBJ whole genome shotgun (WGS) entry which is preliminary data.</text>
</comment>
<accession>A0A2A2KNJ6</accession>